<evidence type="ECO:0000256" key="8">
    <source>
        <dbReference type="SAM" id="Coils"/>
    </source>
</evidence>
<accession>V6LIW4</accession>
<comment type="subcellular location">
    <subcellularLocation>
        <location evidence="1">Membrane</location>
        <topology evidence="1">Multi-pass membrane protein</topology>
    </subcellularLocation>
</comment>
<protein>
    <submittedName>
        <fullName evidence="12">Transmembrane domain-containing protein</fullName>
    </submittedName>
</protein>
<organism evidence="12">
    <name type="scientific">Spironucleus salmonicida</name>
    <dbReference type="NCBI Taxonomy" id="348837"/>
    <lineage>
        <taxon>Eukaryota</taxon>
        <taxon>Metamonada</taxon>
        <taxon>Diplomonadida</taxon>
        <taxon>Hexamitidae</taxon>
        <taxon>Hexamitinae</taxon>
        <taxon>Spironucleus</taxon>
    </lineage>
</organism>
<feature type="transmembrane region" description="Helical" evidence="9">
    <location>
        <begin position="86"/>
        <end position="107"/>
    </location>
</feature>
<feature type="transmembrane region" description="Helical" evidence="9">
    <location>
        <begin position="12"/>
        <end position="32"/>
    </location>
</feature>
<keyword evidence="3" id="KW-0677">Repeat</keyword>
<keyword evidence="2 7" id="KW-0812">Transmembrane</keyword>
<name>V6LIW4_9EUKA</name>
<feature type="coiled-coil region" evidence="8">
    <location>
        <begin position="202"/>
        <end position="229"/>
    </location>
</feature>
<reference evidence="13" key="2">
    <citation type="submission" date="2020-12" db="EMBL/GenBank/DDBJ databases">
        <title>New Spironucleus salmonicida genome in near-complete chromosomes.</title>
        <authorList>
            <person name="Xu F."/>
            <person name="Kurt Z."/>
            <person name="Jimenez-Gonzalez A."/>
            <person name="Astvaldsson A."/>
            <person name="Andersson J.O."/>
            <person name="Svard S.G."/>
        </authorList>
    </citation>
    <scope>NUCLEOTIDE SEQUENCE</scope>
    <source>
        <strain evidence="13">ATCC 50377</strain>
    </source>
</reference>
<dbReference type="OrthoDB" id="5353557at2759"/>
<dbReference type="GO" id="GO:0016020">
    <property type="term" value="C:membrane"/>
    <property type="evidence" value="ECO:0007669"/>
    <property type="project" value="UniProtKB-SubCell"/>
</dbReference>
<evidence type="ECO:0000259" key="11">
    <source>
        <dbReference type="PROSITE" id="PS51846"/>
    </source>
</evidence>
<dbReference type="PROSITE" id="PS51371">
    <property type="entry name" value="CBS"/>
    <property type="match status" value="1"/>
</dbReference>
<dbReference type="GO" id="GO:0030026">
    <property type="term" value="P:intracellular manganese ion homeostasis"/>
    <property type="evidence" value="ECO:0007669"/>
    <property type="project" value="TreeGrafter"/>
</dbReference>
<dbReference type="GO" id="GO:0010960">
    <property type="term" value="P:magnesium ion homeostasis"/>
    <property type="evidence" value="ECO:0007669"/>
    <property type="project" value="InterPro"/>
</dbReference>
<evidence type="ECO:0000256" key="5">
    <source>
        <dbReference type="ARBA" id="ARBA00023136"/>
    </source>
</evidence>
<dbReference type="Pfam" id="PF00571">
    <property type="entry name" value="CBS"/>
    <property type="match status" value="1"/>
</dbReference>
<evidence type="ECO:0000256" key="9">
    <source>
        <dbReference type="SAM" id="Phobius"/>
    </source>
</evidence>
<reference evidence="12 13" key="1">
    <citation type="journal article" date="2014" name="PLoS Genet.">
        <title>The Genome of Spironucleus salmonicida Highlights a Fish Pathogen Adapted to Fluctuating Environments.</title>
        <authorList>
            <person name="Xu F."/>
            <person name="Jerlstrom-Hultqvist J."/>
            <person name="Einarsson E."/>
            <person name="Astvaldsson A."/>
            <person name="Svard S.G."/>
            <person name="Andersson J.O."/>
        </authorList>
    </citation>
    <scope>NUCLEOTIDE SEQUENCE</scope>
    <source>
        <strain evidence="13">ATCC 50377</strain>
    </source>
</reference>
<dbReference type="GO" id="GO:0005737">
    <property type="term" value="C:cytoplasm"/>
    <property type="evidence" value="ECO:0007669"/>
    <property type="project" value="TreeGrafter"/>
</dbReference>
<dbReference type="Pfam" id="PF01595">
    <property type="entry name" value="CNNM"/>
    <property type="match status" value="1"/>
</dbReference>
<evidence type="ECO:0000256" key="6">
    <source>
        <dbReference type="PROSITE-ProRule" id="PRU00703"/>
    </source>
</evidence>
<dbReference type="PANTHER" id="PTHR12064">
    <property type="entry name" value="METAL TRANSPORTER CNNM"/>
    <property type="match status" value="1"/>
</dbReference>
<dbReference type="InterPro" id="IPR044751">
    <property type="entry name" value="Ion_transp-like_CBS"/>
</dbReference>
<dbReference type="Proteomes" id="UP000018208">
    <property type="component" value="Unassembled WGS sequence"/>
</dbReference>
<keyword evidence="8" id="KW-0175">Coiled coil</keyword>
<keyword evidence="6" id="KW-0129">CBS domain</keyword>
<dbReference type="EMBL" id="KI546135">
    <property type="protein sequence ID" value="EST43656.1"/>
    <property type="molecule type" value="Genomic_DNA"/>
</dbReference>
<keyword evidence="14" id="KW-1185">Reference proteome</keyword>
<evidence type="ECO:0000256" key="7">
    <source>
        <dbReference type="PROSITE-ProRule" id="PRU01193"/>
    </source>
</evidence>
<sequence length="387" mass="44299">MVSKAVNISVSVLLLLGGALCSGLNLGMLSIDPIKLKDQLETGNQRQTRQAKLLIPLVNDRHMIIVVILLGNALCMELMPILLERIIGFTGTIIISTIVVVIFCEIIPQGLMTKYKMELCGIFAPFVWFIIFQTFILSYPLARILDLILGKEDHEKYSREELVQLIAIHSMEEFHEGTHQPQIASRDEDKDLFICQAARSSINRVSFIEQQLQKELQQAEQQQEKLTYDEVSVVCGILKIHEKVAKDIYTPLDQMYMLDYNKIIESSTFSEIYENGYSRVPIYLRDRNNIVGVLLTKQLIKYSPLVSIDLRSLDIRSQVPLLPEQLSLIDVLHEFQKGSAHMGAVVSDKEFKVIGFITLEQVLEQILQEEIFDEYDVLRETRKQNQK</sequence>
<proteinExistence type="predicted"/>
<feature type="domain" description="CNNM transmembrane" evidence="11">
    <location>
        <begin position="1"/>
        <end position="181"/>
    </location>
</feature>
<dbReference type="AlphaFoldDB" id="V6LIW4"/>
<dbReference type="InterPro" id="IPR000644">
    <property type="entry name" value="CBS_dom"/>
</dbReference>
<evidence type="ECO:0000313" key="14">
    <source>
        <dbReference type="Proteomes" id="UP000018208"/>
    </source>
</evidence>
<evidence type="ECO:0000256" key="4">
    <source>
        <dbReference type="ARBA" id="ARBA00022989"/>
    </source>
</evidence>
<gene>
    <name evidence="12" type="ORF">SS50377_16699</name>
    <name evidence="13" type="ORF">SS50377_20989</name>
</gene>
<dbReference type="InterPro" id="IPR002550">
    <property type="entry name" value="CNNM"/>
</dbReference>
<dbReference type="CDD" id="cd04590">
    <property type="entry name" value="CBS_pair_CorC_HlyC_assoc"/>
    <property type="match status" value="1"/>
</dbReference>
<dbReference type="Gene3D" id="3.10.580.10">
    <property type="entry name" value="CBS-domain"/>
    <property type="match status" value="1"/>
</dbReference>
<evidence type="ECO:0000259" key="10">
    <source>
        <dbReference type="PROSITE" id="PS51371"/>
    </source>
</evidence>
<keyword evidence="4 7" id="KW-1133">Transmembrane helix</keyword>
<dbReference type="InterPro" id="IPR046342">
    <property type="entry name" value="CBS_dom_sf"/>
</dbReference>
<dbReference type="EMBL" id="AUWU02000001">
    <property type="protein sequence ID" value="KAH0577635.1"/>
    <property type="molecule type" value="Genomic_DNA"/>
</dbReference>
<dbReference type="SUPFAM" id="SSF54631">
    <property type="entry name" value="CBS-domain pair"/>
    <property type="match status" value="1"/>
</dbReference>
<feature type="transmembrane region" description="Helical" evidence="9">
    <location>
        <begin position="119"/>
        <end position="142"/>
    </location>
</feature>
<dbReference type="PROSITE" id="PS51846">
    <property type="entry name" value="CNNM"/>
    <property type="match status" value="1"/>
</dbReference>
<dbReference type="PANTHER" id="PTHR12064:SF97">
    <property type="entry name" value="METAL TRANSPORTER CNNM-5"/>
    <property type="match status" value="1"/>
</dbReference>
<evidence type="ECO:0000256" key="3">
    <source>
        <dbReference type="ARBA" id="ARBA00022737"/>
    </source>
</evidence>
<dbReference type="VEuPathDB" id="GiardiaDB:SS50377_20989"/>
<evidence type="ECO:0000256" key="2">
    <source>
        <dbReference type="ARBA" id="ARBA00022692"/>
    </source>
</evidence>
<evidence type="ECO:0000313" key="13">
    <source>
        <dbReference type="EMBL" id="KAH0577635.1"/>
    </source>
</evidence>
<feature type="domain" description="CBS" evidence="10">
    <location>
        <begin position="315"/>
        <end position="374"/>
    </location>
</feature>
<keyword evidence="5 7" id="KW-0472">Membrane</keyword>
<dbReference type="InterPro" id="IPR045095">
    <property type="entry name" value="ACDP"/>
</dbReference>
<evidence type="ECO:0000313" key="12">
    <source>
        <dbReference type="EMBL" id="EST43656.1"/>
    </source>
</evidence>
<evidence type="ECO:0000256" key="1">
    <source>
        <dbReference type="ARBA" id="ARBA00004141"/>
    </source>
</evidence>